<dbReference type="InterPro" id="IPR002885">
    <property type="entry name" value="PPR_rpt"/>
</dbReference>
<comment type="caution">
    <text evidence="5">The sequence shown here is derived from an EMBL/GenBank/DDBJ whole genome shotgun (WGS) entry which is preliminary data.</text>
</comment>
<feature type="repeat" description="PPR" evidence="3">
    <location>
        <begin position="295"/>
        <end position="329"/>
    </location>
</feature>
<dbReference type="AlphaFoldDB" id="A0AAV7F3S9"/>
<dbReference type="Proteomes" id="UP000825729">
    <property type="component" value="Unassembled WGS sequence"/>
</dbReference>
<feature type="compositionally biased region" description="Basic and acidic residues" evidence="4">
    <location>
        <begin position="173"/>
        <end position="186"/>
    </location>
</feature>
<evidence type="ECO:0000313" key="5">
    <source>
        <dbReference type="EMBL" id="KAG9455564.1"/>
    </source>
</evidence>
<feature type="region of interest" description="Disordered" evidence="4">
    <location>
        <begin position="173"/>
        <end position="212"/>
    </location>
</feature>
<evidence type="ECO:0000256" key="1">
    <source>
        <dbReference type="ARBA" id="ARBA00007626"/>
    </source>
</evidence>
<sequence length="400" mass="44724">MRFKVAHFSTVSLSKCLARCPEFNLPHSISSTAVLHTHFSSIPDRPLRGERRGDRSRDFPRKDFNLEDDGGRSTRDDARQNSSSGFANRPLRGDRGLGRPDCRSSLEADGNIQGFGRARSAEQSSAMRMADRPIGKFGGGDERDEVVESVHMDSEEHLPHVTVRDRKEDLRDQYGVGDENHSDQKTPKPLQENSPKASEFPQAASPEPSPQDADEIFRKMKQTGLIPNAVAMLDGLCKDGLVQEAMKLFGLMREKGTIPDVVIYTAVVEGFCKALKFEDAKRVFRKMQTNGITPNAFSYTVFIQGFCKGKQLEDAIAFCIEMLEAGHSPNVATFIGLVDGIHKEKGSEEAQSVIRRLREKGYAFDEKAVKEHLGKKVPYSPPLWEIIFGKKESNRLHRCL</sequence>
<comment type="similarity">
    <text evidence="1">Belongs to the PPR family. P subfamily.</text>
</comment>
<dbReference type="Pfam" id="PF13041">
    <property type="entry name" value="PPR_2"/>
    <property type="match status" value="1"/>
</dbReference>
<dbReference type="Gene3D" id="1.25.40.10">
    <property type="entry name" value="Tetratricopeptide repeat domain"/>
    <property type="match status" value="1"/>
</dbReference>
<accession>A0AAV7F3S9</accession>
<feature type="region of interest" description="Disordered" evidence="4">
    <location>
        <begin position="42"/>
        <end position="142"/>
    </location>
</feature>
<keyword evidence="6" id="KW-1185">Reference proteome</keyword>
<evidence type="ECO:0008006" key="7">
    <source>
        <dbReference type="Google" id="ProtNLM"/>
    </source>
</evidence>
<feature type="compositionally biased region" description="Basic and acidic residues" evidence="4">
    <location>
        <begin position="45"/>
        <end position="79"/>
    </location>
</feature>
<evidence type="ECO:0000256" key="4">
    <source>
        <dbReference type="SAM" id="MobiDB-lite"/>
    </source>
</evidence>
<dbReference type="EMBL" id="JAINDJ010000002">
    <property type="protein sequence ID" value="KAG9455564.1"/>
    <property type="molecule type" value="Genomic_DNA"/>
</dbReference>
<dbReference type="GO" id="GO:0010019">
    <property type="term" value="P:chloroplast-nucleus signaling pathway"/>
    <property type="evidence" value="ECO:0007669"/>
    <property type="project" value="TreeGrafter"/>
</dbReference>
<reference evidence="5 6" key="1">
    <citation type="submission" date="2021-07" db="EMBL/GenBank/DDBJ databases">
        <title>The Aristolochia fimbriata genome: insights into angiosperm evolution, floral development and chemical biosynthesis.</title>
        <authorList>
            <person name="Jiao Y."/>
        </authorList>
    </citation>
    <scope>NUCLEOTIDE SEQUENCE [LARGE SCALE GENOMIC DNA]</scope>
    <source>
        <strain evidence="5">IBCAS-2021</strain>
        <tissue evidence="5">Leaf</tissue>
    </source>
</reference>
<organism evidence="5 6">
    <name type="scientific">Aristolochia fimbriata</name>
    <name type="common">White veined hardy Dutchman's pipe vine</name>
    <dbReference type="NCBI Taxonomy" id="158543"/>
    <lineage>
        <taxon>Eukaryota</taxon>
        <taxon>Viridiplantae</taxon>
        <taxon>Streptophyta</taxon>
        <taxon>Embryophyta</taxon>
        <taxon>Tracheophyta</taxon>
        <taxon>Spermatophyta</taxon>
        <taxon>Magnoliopsida</taxon>
        <taxon>Magnoliidae</taxon>
        <taxon>Piperales</taxon>
        <taxon>Aristolochiaceae</taxon>
        <taxon>Aristolochia</taxon>
    </lineage>
</organism>
<dbReference type="PANTHER" id="PTHR47936">
    <property type="entry name" value="PPR_LONG DOMAIN-CONTAINING PROTEIN"/>
    <property type="match status" value="1"/>
</dbReference>
<proteinExistence type="inferred from homology"/>
<evidence type="ECO:0000256" key="2">
    <source>
        <dbReference type="ARBA" id="ARBA00022737"/>
    </source>
</evidence>
<dbReference type="NCBIfam" id="TIGR00756">
    <property type="entry name" value="PPR"/>
    <property type="match status" value="3"/>
</dbReference>
<gene>
    <name evidence="5" type="ORF">H6P81_000072</name>
</gene>
<dbReference type="GO" id="GO:0031930">
    <property type="term" value="P:mitochondria-nucleus signaling pathway"/>
    <property type="evidence" value="ECO:0007669"/>
    <property type="project" value="TreeGrafter"/>
</dbReference>
<feature type="repeat" description="PPR" evidence="3">
    <location>
        <begin position="225"/>
        <end position="259"/>
    </location>
</feature>
<feature type="repeat" description="PPR" evidence="3">
    <location>
        <begin position="260"/>
        <end position="294"/>
    </location>
</feature>
<dbReference type="Pfam" id="PF01535">
    <property type="entry name" value="PPR"/>
    <property type="match status" value="1"/>
</dbReference>
<evidence type="ECO:0000256" key="3">
    <source>
        <dbReference type="PROSITE-ProRule" id="PRU00708"/>
    </source>
</evidence>
<name>A0AAV7F3S9_ARIFI</name>
<dbReference type="PROSITE" id="PS51375">
    <property type="entry name" value="PPR"/>
    <property type="match status" value="3"/>
</dbReference>
<dbReference type="InterPro" id="IPR011990">
    <property type="entry name" value="TPR-like_helical_dom_sf"/>
</dbReference>
<feature type="compositionally biased region" description="Basic and acidic residues" evidence="4">
    <location>
        <begin position="91"/>
        <end position="106"/>
    </location>
</feature>
<evidence type="ECO:0000313" key="6">
    <source>
        <dbReference type="Proteomes" id="UP000825729"/>
    </source>
</evidence>
<dbReference type="PANTHER" id="PTHR47936:SF1">
    <property type="entry name" value="PENTATRICOPEPTIDE REPEAT-CONTAINING PROTEIN GUN1, CHLOROPLASTIC"/>
    <property type="match status" value="1"/>
</dbReference>
<keyword evidence="2" id="KW-0677">Repeat</keyword>
<dbReference type="GO" id="GO:0009507">
    <property type="term" value="C:chloroplast"/>
    <property type="evidence" value="ECO:0007669"/>
    <property type="project" value="TreeGrafter"/>
</dbReference>
<protein>
    <recommendedName>
        <fullName evidence="7">Pentatricopeptide repeat-containing protein</fullName>
    </recommendedName>
</protein>